<evidence type="ECO:0000256" key="2">
    <source>
        <dbReference type="SAM" id="Phobius"/>
    </source>
</evidence>
<feature type="compositionally biased region" description="Basic and acidic residues" evidence="1">
    <location>
        <begin position="85"/>
        <end position="99"/>
    </location>
</feature>
<reference evidence="3 4" key="1">
    <citation type="submission" date="2020-08" db="EMBL/GenBank/DDBJ databases">
        <authorList>
            <person name="Koutsovoulos G."/>
            <person name="Danchin GJ E."/>
        </authorList>
    </citation>
    <scope>NUCLEOTIDE SEQUENCE [LARGE SCALE GENOMIC DNA]</scope>
</reference>
<feature type="region of interest" description="Disordered" evidence="1">
    <location>
        <begin position="162"/>
        <end position="186"/>
    </location>
</feature>
<feature type="region of interest" description="Disordered" evidence="1">
    <location>
        <begin position="205"/>
        <end position="273"/>
    </location>
</feature>
<keyword evidence="2" id="KW-0812">Transmembrane</keyword>
<keyword evidence="2" id="KW-1133">Transmembrane helix</keyword>
<gene>
    <name evidence="3" type="ORF">MENT_LOCUS8574</name>
</gene>
<evidence type="ECO:0000313" key="3">
    <source>
        <dbReference type="EMBL" id="CAD2146333.1"/>
    </source>
</evidence>
<protein>
    <submittedName>
        <fullName evidence="3">Uncharacterized protein</fullName>
    </submittedName>
</protein>
<organism evidence="3 4">
    <name type="scientific">Meloidogyne enterolobii</name>
    <name type="common">Root-knot nematode worm</name>
    <name type="synonym">Meloidogyne mayaguensis</name>
    <dbReference type="NCBI Taxonomy" id="390850"/>
    <lineage>
        <taxon>Eukaryota</taxon>
        <taxon>Metazoa</taxon>
        <taxon>Ecdysozoa</taxon>
        <taxon>Nematoda</taxon>
        <taxon>Chromadorea</taxon>
        <taxon>Rhabditida</taxon>
        <taxon>Tylenchina</taxon>
        <taxon>Tylenchomorpha</taxon>
        <taxon>Tylenchoidea</taxon>
        <taxon>Meloidogynidae</taxon>
        <taxon>Meloidogyninae</taxon>
        <taxon>Meloidogyne</taxon>
    </lineage>
</organism>
<dbReference type="OrthoDB" id="5906916at2759"/>
<keyword evidence="2" id="KW-0472">Membrane</keyword>
<comment type="caution">
    <text evidence="3">The sequence shown here is derived from an EMBL/GenBank/DDBJ whole genome shotgun (WGS) entry which is preliminary data.</text>
</comment>
<feature type="transmembrane region" description="Helical" evidence="2">
    <location>
        <begin position="20"/>
        <end position="39"/>
    </location>
</feature>
<evidence type="ECO:0000256" key="1">
    <source>
        <dbReference type="SAM" id="MobiDB-lite"/>
    </source>
</evidence>
<feature type="compositionally biased region" description="Basic and acidic residues" evidence="1">
    <location>
        <begin position="107"/>
        <end position="118"/>
    </location>
</feature>
<accession>A0A6V7U590</accession>
<proteinExistence type="predicted"/>
<feature type="compositionally biased region" description="Basic residues" evidence="1">
    <location>
        <begin position="205"/>
        <end position="217"/>
    </location>
</feature>
<dbReference type="AlphaFoldDB" id="A0A6V7U590"/>
<feature type="compositionally biased region" description="Low complexity" evidence="1">
    <location>
        <begin position="63"/>
        <end position="80"/>
    </location>
</feature>
<feature type="region of interest" description="Disordered" evidence="1">
    <location>
        <begin position="53"/>
        <end position="139"/>
    </location>
</feature>
<dbReference type="EMBL" id="CAJEWN010000037">
    <property type="protein sequence ID" value="CAD2146333.1"/>
    <property type="molecule type" value="Genomic_DNA"/>
</dbReference>
<feature type="compositionally biased region" description="Low complexity" evidence="1">
    <location>
        <begin position="162"/>
        <end position="171"/>
    </location>
</feature>
<feature type="compositionally biased region" description="Basic and acidic residues" evidence="1">
    <location>
        <begin position="219"/>
        <end position="248"/>
    </location>
</feature>
<sequence>MSSQGLGTAFAALVAFSTDAMSLTIALVFLMLFGTFLPMHCCCKKKKRKGLVRPQPAPAATESPSPQQQQTVGQQQGGVKKVVKKPSEESSKDKKEGSKSKSIKGPEMIDERKEERKKQLVKTAVGLPKMKNDKHDEGMADGAGYMTLDKLDRNIFVRDLPKLTPKLGPPKMVDEAPKQKGVADGAEYQTLGKLDVNIFKTAKVGMKKTKAKKKTKSKPSLDKTKSKPSLERTKSKPSLEKTRSKPSLDTETGESEETEGSQALTGRKVKRRLWTKIRRRGRLQRSMQRSITKIRRVTKIRKSIITIIRKAVVRGINLSQN</sequence>
<dbReference type="Proteomes" id="UP000580250">
    <property type="component" value="Unassembled WGS sequence"/>
</dbReference>
<name>A0A6V7U590_MELEN</name>
<evidence type="ECO:0000313" key="4">
    <source>
        <dbReference type="Proteomes" id="UP000580250"/>
    </source>
</evidence>